<evidence type="ECO:0000313" key="1">
    <source>
        <dbReference type="EMBL" id="AFM12532.1"/>
    </source>
</evidence>
<dbReference type="OrthoDB" id="195541at2"/>
<dbReference type="STRING" id="869212.Turpa_1885"/>
<dbReference type="Gene3D" id="3.90.1720.10">
    <property type="entry name" value="endopeptidase domain like (from Nostoc punctiforme)"/>
    <property type="match status" value="1"/>
</dbReference>
<dbReference type="Pfam" id="PF05708">
    <property type="entry name" value="Peptidase_C92"/>
    <property type="match status" value="1"/>
</dbReference>
<dbReference type="Proteomes" id="UP000006048">
    <property type="component" value="Chromosome"/>
</dbReference>
<dbReference type="SUPFAM" id="SSF54001">
    <property type="entry name" value="Cysteine proteinases"/>
    <property type="match status" value="1"/>
</dbReference>
<keyword evidence="2" id="KW-1185">Reference proteome</keyword>
<sequence length="204" mass="22737">MRVSKLIAPAIFISALTAAEPQLQVKNGDVIFQTTASSQSKAIQLATHSRYSHVGIVYFEKGRAMVLEAVQPVRVTPLKKFLARSVGGHYAVKRLKNADAVLTPAILKKMQSVGRNYIGKNYDWAFGWSDDRIYCSELVWKIYQQGAGIELAATKKLREFDLSHPAVKAKLKERYGSRVPLDEPVVAPSQLYESGLLENIFVNE</sequence>
<proteinExistence type="predicted"/>
<organism evidence="1 2">
    <name type="scientific">Turneriella parva (strain ATCC BAA-1111 / DSM 21527 / NCTC 11395 / H)</name>
    <name type="common">Leptospira parva</name>
    <dbReference type="NCBI Taxonomy" id="869212"/>
    <lineage>
        <taxon>Bacteria</taxon>
        <taxon>Pseudomonadati</taxon>
        <taxon>Spirochaetota</taxon>
        <taxon>Spirochaetia</taxon>
        <taxon>Leptospirales</taxon>
        <taxon>Leptospiraceae</taxon>
        <taxon>Turneriella</taxon>
    </lineage>
</organism>
<name>I4B5H5_TURPD</name>
<gene>
    <name evidence="1" type="ordered locus">Turpa_1885</name>
</gene>
<dbReference type="NCBIfam" id="NF007458">
    <property type="entry name" value="PRK10030.1"/>
    <property type="match status" value="1"/>
</dbReference>
<protein>
    <submittedName>
        <fullName evidence="1">Peptidoglycan peptidase</fullName>
    </submittedName>
</protein>
<dbReference type="PATRIC" id="fig|869212.3.peg.1887"/>
<dbReference type="InterPro" id="IPR024453">
    <property type="entry name" value="Peptidase_C92"/>
</dbReference>
<dbReference type="InterPro" id="IPR038765">
    <property type="entry name" value="Papain-like_cys_pep_sf"/>
</dbReference>
<dbReference type="RefSeq" id="WP_014803041.1">
    <property type="nucleotide sequence ID" value="NC_018020.1"/>
</dbReference>
<dbReference type="KEGG" id="tpx:Turpa_1885"/>
<accession>I4B5H5</accession>
<reference evidence="1 2" key="1">
    <citation type="submission" date="2012-06" db="EMBL/GenBank/DDBJ databases">
        <title>The complete chromosome of genome of Turneriella parva DSM 21527.</title>
        <authorList>
            <consortium name="US DOE Joint Genome Institute (JGI-PGF)"/>
            <person name="Lucas S."/>
            <person name="Han J."/>
            <person name="Lapidus A."/>
            <person name="Bruce D."/>
            <person name="Goodwin L."/>
            <person name="Pitluck S."/>
            <person name="Peters L."/>
            <person name="Kyrpides N."/>
            <person name="Mavromatis K."/>
            <person name="Ivanova N."/>
            <person name="Mikhailova N."/>
            <person name="Chertkov O."/>
            <person name="Detter J.C."/>
            <person name="Tapia R."/>
            <person name="Han C."/>
            <person name="Land M."/>
            <person name="Hauser L."/>
            <person name="Markowitz V."/>
            <person name="Cheng J.-F."/>
            <person name="Hugenholtz P."/>
            <person name="Woyke T."/>
            <person name="Wu D."/>
            <person name="Gronow S."/>
            <person name="Wellnitz S."/>
            <person name="Brambilla E."/>
            <person name="Klenk H.-P."/>
            <person name="Eisen J.A."/>
        </authorList>
    </citation>
    <scope>NUCLEOTIDE SEQUENCE [LARGE SCALE GENOMIC DNA]</scope>
    <source>
        <strain evidence="2">ATCC BAA-1111 / DSM 21527 / NCTC 11395 / H</strain>
    </source>
</reference>
<dbReference type="AlphaFoldDB" id="I4B5H5"/>
<dbReference type="EMBL" id="CP002959">
    <property type="protein sequence ID" value="AFM12532.1"/>
    <property type="molecule type" value="Genomic_DNA"/>
</dbReference>
<dbReference type="HOGENOM" id="CLU_104117_0_0_12"/>
<evidence type="ECO:0000313" key="2">
    <source>
        <dbReference type="Proteomes" id="UP000006048"/>
    </source>
</evidence>